<evidence type="ECO:0000256" key="1">
    <source>
        <dbReference type="SAM" id="MobiDB-lite"/>
    </source>
</evidence>
<sequence length="391" mass="42760">MKLTYNPLIEHREVPSIRWLKPIASPQDGTVLLLASAKGSVLAVQAGEPVPAAWLGTHRWLSVIDVRDHRVMFELALPSRDPAFAFRGRVSLVCYVKDPRAVLARGIDDVAAAVREYLRWMLTDVAGDFDITQFHQARRALNERLRHFAGDSAIGFREGHVELLLDEDEIEQSGRAIRDLQRKTRLAEMERNATLRALDERGAEALIAEIFQTEGARAALAYIDSAEAAEREMLARAWETILTRTDDKLEPFELAEAEAEVRRRLLSGSSAPFGGTRSRRLRGTARELTGAPEPGSSRGWDVDGSRPGSAAEAASDGGRTASTSTRTAPTSARADGPSEDPPWRDPVRRDSRGHATDGPPEDEPLPEGPGDARPAGAPRASRLRGTARPGH</sequence>
<feature type="compositionally biased region" description="Basic and acidic residues" evidence="1">
    <location>
        <begin position="341"/>
        <end position="355"/>
    </location>
</feature>
<accession>A0A1S1Q688</accession>
<gene>
    <name evidence="2" type="ORF">CC117_30220</name>
</gene>
<dbReference type="Proteomes" id="UP000179627">
    <property type="component" value="Unassembled WGS sequence"/>
</dbReference>
<evidence type="ECO:0000313" key="3">
    <source>
        <dbReference type="Proteomes" id="UP000179627"/>
    </source>
</evidence>
<dbReference type="EMBL" id="MBLM01000175">
    <property type="protein sequence ID" value="OHV28632.1"/>
    <property type="molecule type" value="Genomic_DNA"/>
</dbReference>
<feature type="region of interest" description="Disordered" evidence="1">
    <location>
        <begin position="268"/>
        <end position="391"/>
    </location>
</feature>
<reference evidence="3" key="1">
    <citation type="submission" date="2016-07" db="EMBL/GenBank/DDBJ databases">
        <title>Sequence Frankia sp. strain CcI1.17.</title>
        <authorList>
            <person name="Ghodhbane-Gtari F."/>
            <person name="Swanson E."/>
            <person name="Gueddou A."/>
            <person name="Morris K."/>
            <person name="Hezbri K."/>
            <person name="Ktari A."/>
            <person name="Nouioui I."/>
            <person name="Abebe-Akele F."/>
            <person name="Simpson S."/>
            <person name="Thomas K."/>
            <person name="Gtari M."/>
            <person name="Tisa L.S."/>
            <person name="Hurst S."/>
        </authorList>
    </citation>
    <scope>NUCLEOTIDE SEQUENCE [LARGE SCALE GENOMIC DNA]</scope>
    <source>
        <strain evidence="3">Cc1.17</strain>
    </source>
</reference>
<comment type="caution">
    <text evidence="2">The sequence shown here is derived from an EMBL/GenBank/DDBJ whole genome shotgun (WGS) entry which is preliminary data.</text>
</comment>
<proteinExistence type="predicted"/>
<evidence type="ECO:0000313" key="2">
    <source>
        <dbReference type="EMBL" id="OHV28632.1"/>
    </source>
</evidence>
<feature type="compositionally biased region" description="Low complexity" evidence="1">
    <location>
        <begin position="313"/>
        <end position="335"/>
    </location>
</feature>
<feature type="compositionally biased region" description="Low complexity" evidence="1">
    <location>
        <begin position="368"/>
        <end position="384"/>
    </location>
</feature>
<evidence type="ECO:0008006" key="4">
    <source>
        <dbReference type="Google" id="ProtNLM"/>
    </source>
</evidence>
<keyword evidence="3" id="KW-1185">Reference proteome</keyword>
<dbReference type="AlphaFoldDB" id="A0A1S1Q688"/>
<protein>
    <recommendedName>
        <fullName evidence="4">Band 7 domain-containing protein</fullName>
    </recommendedName>
</protein>
<name>A0A1S1Q688_9ACTN</name>
<dbReference type="OrthoDB" id="3629585at2"/>
<organism evidence="2 3">
    <name type="scientific">Parafrankia colletiae</name>
    <dbReference type="NCBI Taxonomy" id="573497"/>
    <lineage>
        <taxon>Bacteria</taxon>
        <taxon>Bacillati</taxon>
        <taxon>Actinomycetota</taxon>
        <taxon>Actinomycetes</taxon>
        <taxon>Frankiales</taxon>
        <taxon>Frankiaceae</taxon>
        <taxon>Parafrankia</taxon>
    </lineage>
</organism>
<dbReference type="RefSeq" id="WP_071091814.1">
    <property type="nucleotide sequence ID" value="NZ_MBLM01000175.1"/>
</dbReference>